<evidence type="ECO:0000256" key="2">
    <source>
        <dbReference type="SAM" id="SignalP"/>
    </source>
</evidence>
<dbReference type="PROSITE" id="PS51257">
    <property type="entry name" value="PROKAR_LIPOPROTEIN"/>
    <property type="match status" value="1"/>
</dbReference>
<comment type="caution">
    <text evidence="4">The sequence shown here is derived from an EMBL/GenBank/DDBJ whole genome shotgun (WGS) entry which is preliminary data.</text>
</comment>
<name>A0A7Y5ZZK6_9CELL</name>
<sequence length="202" mass="21301">MNPMRRRMTAAATAVALAITLAACSNSADSGDAPTTGESSQSAAATHNDADTQFAQLMIVHHQGAIEMAGLAVERASTPEVKALAERIQAAQGPEIDLMTGWLTSWGEESGHDMGMGGMDMGGMDMDGMSQDEVMEELDALEGAEFDRAFLERMVAHHRGAIEMSEQEKAEGSNPDAMSLAGTIIDAQTAEITEMQNLLAGL</sequence>
<feature type="compositionally biased region" description="Polar residues" evidence="1">
    <location>
        <begin position="36"/>
        <end position="47"/>
    </location>
</feature>
<dbReference type="InterPro" id="IPR005183">
    <property type="entry name" value="DUF305_CopM-like"/>
</dbReference>
<dbReference type="AlphaFoldDB" id="A0A7Y5ZZK6"/>
<evidence type="ECO:0000256" key="1">
    <source>
        <dbReference type="SAM" id="MobiDB-lite"/>
    </source>
</evidence>
<proteinExistence type="predicted"/>
<protein>
    <submittedName>
        <fullName evidence="4">DUF305 domain-containing protein</fullName>
    </submittedName>
</protein>
<feature type="region of interest" description="Disordered" evidence="1">
    <location>
        <begin position="27"/>
        <end position="47"/>
    </location>
</feature>
<feature type="signal peptide" evidence="2">
    <location>
        <begin position="1"/>
        <end position="28"/>
    </location>
</feature>
<evidence type="ECO:0000313" key="5">
    <source>
        <dbReference type="Proteomes" id="UP000565724"/>
    </source>
</evidence>
<evidence type="ECO:0000313" key="4">
    <source>
        <dbReference type="EMBL" id="NUU15857.1"/>
    </source>
</evidence>
<dbReference type="Pfam" id="PF03713">
    <property type="entry name" value="DUF305"/>
    <property type="match status" value="1"/>
</dbReference>
<dbReference type="PANTHER" id="PTHR36933">
    <property type="entry name" value="SLL0788 PROTEIN"/>
    <property type="match status" value="1"/>
</dbReference>
<accession>A0A7Y5ZZK6</accession>
<reference evidence="4 5" key="1">
    <citation type="submission" date="2020-05" db="EMBL/GenBank/DDBJ databases">
        <title>Genome Sequencing of Type Strains.</title>
        <authorList>
            <person name="Lemaire J.F."/>
            <person name="Inderbitzin P."/>
            <person name="Gregorio O.A."/>
            <person name="Collins S.B."/>
            <person name="Wespe N."/>
            <person name="Knight-Connoni V."/>
        </authorList>
    </citation>
    <scope>NUCLEOTIDE SEQUENCE [LARGE SCALE GENOMIC DNA]</scope>
    <source>
        <strain evidence="4 5">ATCC 25174</strain>
    </source>
</reference>
<evidence type="ECO:0000259" key="3">
    <source>
        <dbReference type="Pfam" id="PF03713"/>
    </source>
</evidence>
<dbReference type="Gene3D" id="1.20.1260.10">
    <property type="match status" value="1"/>
</dbReference>
<organism evidence="4 5">
    <name type="scientific">Cellulomonas humilata</name>
    <dbReference type="NCBI Taxonomy" id="144055"/>
    <lineage>
        <taxon>Bacteria</taxon>
        <taxon>Bacillati</taxon>
        <taxon>Actinomycetota</taxon>
        <taxon>Actinomycetes</taxon>
        <taxon>Micrococcales</taxon>
        <taxon>Cellulomonadaceae</taxon>
        <taxon>Cellulomonas</taxon>
    </lineage>
</organism>
<gene>
    <name evidence="4" type="ORF">HP550_01155</name>
</gene>
<dbReference type="PANTHER" id="PTHR36933:SF1">
    <property type="entry name" value="SLL0788 PROTEIN"/>
    <property type="match status" value="1"/>
</dbReference>
<feature type="chain" id="PRO_5031257808" evidence="2">
    <location>
        <begin position="29"/>
        <end position="202"/>
    </location>
</feature>
<feature type="domain" description="DUF305" evidence="3">
    <location>
        <begin position="51"/>
        <end position="199"/>
    </location>
</feature>
<keyword evidence="5" id="KW-1185">Reference proteome</keyword>
<dbReference type="InterPro" id="IPR012347">
    <property type="entry name" value="Ferritin-like"/>
</dbReference>
<dbReference type="EMBL" id="JABMCI010000035">
    <property type="protein sequence ID" value="NUU15857.1"/>
    <property type="molecule type" value="Genomic_DNA"/>
</dbReference>
<dbReference type="Proteomes" id="UP000565724">
    <property type="component" value="Unassembled WGS sequence"/>
</dbReference>
<keyword evidence="2" id="KW-0732">Signal</keyword>